<dbReference type="GO" id="GO:0003887">
    <property type="term" value="F:DNA-directed DNA polymerase activity"/>
    <property type="evidence" value="ECO:0007669"/>
    <property type="project" value="InterPro"/>
</dbReference>
<dbReference type="Pfam" id="PF21205">
    <property type="entry name" value="Rep3_C"/>
    <property type="match status" value="1"/>
</dbReference>
<dbReference type="Pfam" id="PF01051">
    <property type="entry name" value="Rep3_N"/>
    <property type="match status" value="1"/>
</dbReference>
<comment type="similarity">
    <text evidence="1">Belongs to the initiator RepB protein family.</text>
</comment>
<sequence>MIAKIQPDDCDFKPYRISVSELADFLGVDKNSAYRECRKITKSLLTRVLEIYEPDRLLQTSWVSSAEYVNGSGIVNLSFDPLLKPYLLKLKGNFTSCKLEMLLSFKSQYTMRMYTLLKQYGWRKEREIELHEIREILGLRKDLYTEYSNFKLNVLLPTQKELSEKSDLTFEFDEIKNGRRVGAIRFLISPKPASAPLLPSDETHDDRTFTPEPSAVDRLSDLSVQDLLLLVPQQHRNKKTVFTALEVFSKRHGFDYVKRNILYSNAKADKSYAGFLNNALKADWGYDWDLEHNALPKNKALEVWERNGFASSREYDNFMYKKQMANYGLVIE</sequence>
<dbReference type="EMBL" id="PGFZ01000009">
    <property type="protein sequence ID" value="POZ50671.1"/>
    <property type="molecule type" value="Genomic_DNA"/>
</dbReference>
<dbReference type="InterPro" id="IPR036388">
    <property type="entry name" value="WH-like_DNA-bd_sf"/>
</dbReference>
<organism evidence="3 4">
    <name type="scientific">Methylovulum psychrotolerans</name>
    <dbReference type="NCBI Taxonomy" id="1704499"/>
    <lineage>
        <taxon>Bacteria</taxon>
        <taxon>Pseudomonadati</taxon>
        <taxon>Pseudomonadota</taxon>
        <taxon>Gammaproteobacteria</taxon>
        <taxon>Methylococcales</taxon>
        <taxon>Methylococcaceae</taxon>
        <taxon>Methylovulum</taxon>
    </lineage>
</organism>
<evidence type="ECO:0000256" key="1">
    <source>
        <dbReference type="ARBA" id="ARBA00038283"/>
    </source>
</evidence>
<name>A0A2S5CIN6_9GAMM</name>
<dbReference type="Proteomes" id="UP000237423">
    <property type="component" value="Unassembled WGS sequence"/>
</dbReference>
<gene>
    <name evidence="3" type="ORF">AADEFJLK_03568</name>
</gene>
<dbReference type="GO" id="GO:0006270">
    <property type="term" value="P:DNA replication initiation"/>
    <property type="evidence" value="ECO:0007669"/>
    <property type="project" value="InterPro"/>
</dbReference>
<feature type="domain" description="Initiator Rep protein WH1" evidence="2">
    <location>
        <begin position="1"/>
        <end position="118"/>
    </location>
</feature>
<protein>
    <submittedName>
        <fullName evidence="3">Replication initiation protein</fullName>
    </submittedName>
</protein>
<dbReference type="AlphaFoldDB" id="A0A2S5CIN6"/>
<evidence type="ECO:0000259" key="2">
    <source>
        <dbReference type="Pfam" id="PF01051"/>
    </source>
</evidence>
<dbReference type="Gene3D" id="1.10.10.10">
    <property type="entry name" value="Winged helix-like DNA-binding domain superfamily/Winged helix DNA-binding domain"/>
    <property type="match status" value="2"/>
</dbReference>
<comment type="caution">
    <text evidence="3">The sequence shown here is derived from an EMBL/GenBank/DDBJ whole genome shotgun (WGS) entry which is preliminary data.</text>
</comment>
<dbReference type="InterPro" id="IPR000525">
    <property type="entry name" value="Initiator_Rep_WH1"/>
</dbReference>
<dbReference type="InterPro" id="IPR036390">
    <property type="entry name" value="WH_DNA-bd_sf"/>
</dbReference>
<dbReference type="SUPFAM" id="SSF46785">
    <property type="entry name" value="Winged helix' DNA-binding domain"/>
    <property type="match status" value="2"/>
</dbReference>
<evidence type="ECO:0000313" key="4">
    <source>
        <dbReference type="Proteomes" id="UP000237423"/>
    </source>
</evidence>
<proteinExistence type="inferred from homology"/>
<evidence type="ECO:0000313" key="3">
    <source>
        <dbReference type="EMBL" id="POZ50671.1"/>
    </source>
</evidence>
<reference evidence="3 4" key="1">
    <citation type="submission" date="2017-11" db="EMBL/GenBank/DDBJ databases">
        <title>Draft Genome Sequence of Methylobacter psychrotolerans Sph1T, an Obligate Methanotroph from Low-Temperature Environments.</title>
        <authorList>
            <person name="Oshkin I.Y."/>
            <person name="Miroshnikov K."/>
            <person name="Belova S.E."/>
            <person name="Korzhenkov A."/>
            <person name="Toshchakov S.V."/>
            <person name="Dedysh S.N."/>
        </authorList>
    </citation>
    <scope>NUCLEOTIDE SEQUENCE [LARGE SCALE GENOMIC DNA]</scope>
    <source>
        <strain evidence="3 4">Sph1</strain>
    </source>
</reference>
<accession>A0A2S5CIN6</accession>